<dbReference type="InterPro" id="IPR011009">
    <property type="entry name" value="Kinase-like_dom_sf"/>
</dbReference>
<dbReference type="OrthoDB" id="9917647at2"/>
<gene>
    <name evidence="1" type="ORF">SAMN04488528_10556</name>
</gene>
<evidence type="ECO:0000313" key="2">
    <source>
        <dbReference type="Proteomes" id="UP000198619"/>
    </source>
</evidence>
<dbReference type="STRING" id="84698.SAMN04488528_10556"/>
<dbReference type="Proteomes" id="UP000198619">
    <property type="component" value="Unassembled WGS sequence"/>
</dbReference>
<dbReference type="EMBL" id="FOKI01000055">
    <property type="protein sequence ID" value="SFB43467.1"/>
    <property type="molecule type" value="Genomic_DNA"/>
</dbReference>
<accession>A0A1I1B046</accession>
<reference evidence="1 2" key="1">
    <citation type="submission" date="2016-10" db="EMBL/GenBank/DDBJ databases">
        <authorList>
            <person name="de Groot N.N."/>
        </authorList>
    </citation>
    <scope>NUCLEOTIDE SEQUENCE [LARGE SCALE GENOMIC DNA]</scope>
    <source>
        <strain evidence="1 2">DSM 12271</strain>
    </source>
</reference>
<evidence type="ECO:0000313" key="1">
    <source>
        <dbReference type="EMBL" id="SFB43467.1"/>
    </source>
</evidence>
<dbReference type="SUPFAM" id="SSF56112">
    <property type="entry name" value="Protein kinase-like (PK-like)"/>
    <property type="match status" value="1"/>
</dbReference>
<dbReference type="RefSeq" id="WP_090043086.1">
    <property type="nucleotide sequence ID" value="NZ_FOKI01000055.1"/>
</dbReference>
<dbReference type="AlphaFoldDB" id="A0A1I1B046"/>
<protein>
    <submittedName>
        <fullName evidence="1">Uncharacterized protein</fullName>
    </submittedName>
</protein>
<proteinExistence type="predicted"/>
<organism evidence="1 2">
    <name type="scientific">Clostridium frigidicarnis</name>
    <dbReference type="NCBI Taxonomy" id="84698"/>
    <lineage>
        <taxon>Bacteria</taxon>
        <taxon>Bacillati</taxon>
        <taxon>Bacillota</taxon>
        <taxon>Clostridia</taxon>
        <taxon>Eubacteriales</taxon>
        <taxon>Clostridiaceae</taxon>
        <taxon>Clostridium</taxon>
    </lineage>
</organism>
<name>A0A1I1B046_9CLOT</name>
<sequence>MRDNNNSILNEIFRLFQLNILEVNINEIGNSTNLIYELQNENDAYILRISRQPFYNLPQYEAEMDYVNYLFYMQVNVSKIILSINNKLVEVIYSNAECYFINGERQWVKFIV</sequence>
<keyword evidence="2" id="KW-1185">Reference proteome</keyword>